<protein>
    <submittedName>
        <fullName evidence="2">Uncharacterized protein</fullName>
    </submittedName>
</protein>
<accession>A0A9X0CDM7</accession>
<comment type="caution">
    <text evidence="2">The sequence shown here is derived from an EMBL/GenBank/DDBJ whole genome shotgun (WGS) entry which is preliminary data.</text>
</comment>
<dbReference type="AlphaFoldDB" id="A0A9X0CDM7"/>
<organism evidence="2 3">
    <name type="scientific">Desmophyllum pertusum</name>
    <dbReference type="NCBI Taxonomy" id="174260"/>
    <lineage>
        <taxon>Eukaryota</taxon>
        <taxon>Metazoa</taxon>
        <taxon>Cnidaria</taxon>
        <taxon>Anthozoa</taxon>
        <taxon>Hexacorallia</taxon>
        <taxon>Scleractinia</taxon>
        <taxon>Caryophylliina</taxon>
        <taxon>Caryophylliidae</taxon>
        <taxon>Desmophyllum</taxon>
    </lineage>
</organism>
<keyword evidence="3" id="KW-1185">Reference proteome</keyword>
<evidence type="ECO:0000256" key="1">
    <source>
        <dbReference type="SAM" id="MobiDB-lite"/>
    </source>
</evidence>
<evidence type="ECO:0000313" key="3">
    <source>
        <dbReference type="Proteomes" id="UP001163046"/>
    </source>
</evidence>
<feature type="compositionally biased region" description="Polar residues" evidence="1">
    <location>
        <begin position="55"/>
        <end position="66"/>
    </location>
</feature>
<gene>
    <name evidence="2" type="ORF">OS493_027059</name>
</gene>
<name>A0A9X0CDM7_9CNID</name>
<dbReference type="OrthoDB" id="10611327at2759"/>
<dbReference type="EMBL" id="MU827801">
    <property type="protein sequence ID" value="KAJ7327369.1"/>
    <property type="molecule type" value="Genomic_DNA"/>
</dbReference>
<proteinExistence type="predicted"/>
<feature type="region of interest" description="Disordered" evidence="1">
    <location>
        <begin position="1"/>
        <end position="66"/>
    </location>
</feature>
<reference evidence="2" key="1">
    <citation type="submission" date="2023-01" db="EMBL/GenBank/DDBJ databases">
        <title>Genome assembly of the deep-sea coral Lophelia pertusa.</title>
        <authorList>
            <person name="Herrera S."/>
            <person name="Cordes E."/>
        </authorList>
    </citation>
    <scope>NUCLEOTIDE SEQUENCE</scope>
    <source>
        <strain evidence="2">USNM1676648</strain>
        <tissue evidence="2">Polyp</tissue>
    </source>
</reference>
<dbReference type="Proteomes" id="UP001163046">
    <property type="component" value="Unassembled WGS sequence"/>
</dbReference>
<sequence length="117" mass="12764">MDPDPEETRNNTMEDSDDGSEVSDSTETRQQELLAIGGETEDQPSDTLVEDGNRENQTTSSAGQRLSQFHNKTACDCARGNHKTVSVDTKPVTCPLCGMIIDTRSKQMNSVLVGVCR</sequence>
<evidence type="ECO:0000313" key="2">
    <source>
        <dbReference type="EMBL" id="KAJ7327369.1"/>
    </source>
</evidence>